<evidence type="ECO:0000313" key="4">
    <source>
        <dbReference type="EMBL" id="GLC30345.1"/>
    </source>
</evidence>
<dbReference type="Gene3D" id="2.20.230.10">
    <property type="entry name" value="Resuscitation-promoting factor rpfb"/>
    <property type="match status" value="1"/>
</dbReference>
<dbReference type="CDD" id="cd12797">
    <property type="entry name" value="M23_peptidase"/>
    <property type="match status" value="1"/>
</dbReference>
<dbReference type="PANTHER" id="PTHR21666:SF289">
    <property type="entry name" value="L-ALA--D-GLU ENDOPEPTIDASE"/>
    <property type="match status" value="1"/>
</dbReference>
<keyword evidence="1" id="KW-0732">Signal</keyword>
<evidence type="ECO:0000256" key="1">
    <source>
        <dbReference type="ARBA" id="ARBA00022729"/>
    </source>
</evidence>
<dbReference type="Gene3D" id="2.70.70.10">
    <property type="entry name" value="Glucose Permease (Domain IIA)"/>
    <property type="match status" value="1"/>
</dbReference>
<keyword evidence="2" id="KW-1133">Transmembrane helix</keyword>
<dbReference type="EMBL" id="BRXR01000001">
    <property type="protein sequence ID" value="GLC30345.1"/>
    <property type="molecule type" value="Genomic_DNA"/>
</dbReference>
<dbReference type="SMART" id="SM01208">
    <property type="entry name" value="G5"/>
    <property type="match status" value="1"/>
</dbReference>
<sequence>MESAQKHRRFLSLLTIAATIIVCILFYYEMKPNAYEVSIGDNTVAFVKNNADVEYVSKTLEQIITRFGMKAPYNEILISKVKVDDDLLVKDINNLGSSILNGSDIEVNAVVMNIDGKDAALLANEKEGNQVLNLMSSFYAAKSNVKIKQSGTPNKISYSEKKVLLSQVEEPKQAAEKLEKVNEKRKNPLISFKIKGETEVKEAIPPSTTIAWSDELFLGDSKVKSNGKEGEKLVHKEVTLENSKIVDSKVMSEQVLAKPTNVVVEKGTKNPITGDIAFLSVPSRGTYTSSFGMRWGRMHNGIDIGAPIGTPIYAALDGVVSFSGVEDGYGNMIKIDHGNGIETFYGHCSVLNVSKGREVKRGDKIAEVGNTGRSTGPHVHFELRVNGVAKNPTQYLKQ</sequence>
<feature type="domain" description="G5" evidence="3">
    <location>
        <begin position="190"/>
        <end position="270"/>
    </location>
</feature>
<organism evidence="4 5">
    <name type="scientific">Clostridium omnivorum</name>
    <dbReference type="NCBI Taxonomy" id="1604902"/>
    <lineage>
        <taxon>Bacteria</taxon>
        <taxon>Bacillati</taxon>
        <taxon>Bacillota</taxon>
        <taxon>Clostridia</taxon>
        <taxon>Eubacteriales</taxon>
        <taxon>Clostridiaceae</taxon>
        <taxon>Clostridium</taxon>
    </lineage>
</organism>
<protein>
    <recommendedName>
        <fullName evidence="3">G5 domain-containing protein</fullName>
    </recommendedName>
</protein>
<reference evidence="4 5" key="1">
    <citation type="journal article" date="2024" name="Int. J. Syst. Evol. Microbiol.">
        <title>Clostridium omnivorum sp. nov., isolated from anoxic soil under the treatment of reductive soil disinfestation.</title>
        <authorList>
            <person name="Ueki A."/>
            <person name="Tonouchi A."/>
            <person name="Kaku N."/>
            <person name="Honma S."/>
            <person name="Ueki K."/>
        </authorList>
    </citation>
    <scope>NUCLEOTIDE SEQUENCE [LARGE SCALE GENOMIC DNA]</scope>
    <source>
        <strain evidence="4 5">E14</strain>
    </source>
</reference>
<comment type="caution">
    <text evidence="4">The sequence shown here is derived from an EMBL/GenBank/DDBJ whole genome shotgun (WGS) entry which is preliminary data.</text>
</comment>
<dbReference type="InterPro" id="IPR011055">
    <property type="entry name" value="Dup_hybrid_motif"/>
</dbReference>
<dbReference type="SUPFAM" id="SSF51261">
    <property type="entry name" value="Duplicated hybrid motif"/>
    <property type="match status" value="1"/>
</dbReference>
<dbReference type="InterPro" id="IPR011098">
    <property type="entry name" value="G5_dom"/>
</dbReference>
<proteinExistence type="predicted"/>
<dbReference type="PANTHER" id="PTHR21666">
    <property type="entry name" value="PEPTIDASE-RELATED"/>
    <property type="match status" value="1"/>
</dbReference>
<keyword evidence="2" id="KW-0472">Membrane</keyword>
<accession>A0ABQ5N568</accession>
<dbReference type="Pfam" id="PF07501">
    <property type="entry name" value="G5"/>
    <property type="match status" value="1"/>
</dbReference>
<name>A0ABQ5N568_9CLOT</name>
<feature type="transmembrane region" description="Helical" evidence="2">
    <location>
        <begin position="10"/>
        <end position="28"/>
    </location>
</feature>
<dbReference type="InterPro" id="IPR016047">
    <property type="entry name" value="M23ase_b-sheet_dom"/>
</dbReference>
<evidence type="ECO:0000259" key="3">
    <source>
        <dbReference type="PROSITE" id="PS51109"/>
    </source>
</evidence>
<gene>
    <name evidence="4" type="ORF">bsdE14_17550</name>
</gene>
<evidence type="ECO:0000256" key="2">
    <source>
        <dbReference type="SAM" id="Phobius"/>
    </source>
</evidence>
<dbReference type="InterPro" id="IPR050570">
    <property type="entry name" value="Cell_wall_metabolism_enzyme"/>
</dbReference>
<dbReference type="RefSeq" id="WP_264849607.1">
    <property type="nucleotide sequence ID" value="NZ_BRXR01000001.1"/>
</dbReference>
<keyword evidence="5" id="KW-1185">Reference proteome</keyword>
<keyword evidence="2" id="KW-0812">Transmembrane</keyword>
<dbReference type="Proteomes" id="UP001208567">
    <property type="component" value="Unassembled WGS sequence"/>
</dbReference>
<dbReference type="PROSITE" id="PS51109">
    <property type="entry name" value="G5"/>
    <property type="match status" value="1"/>
</dbReference>
<evidence type="ECO:0000313" key="5">
    <source>
        <dbReference type="Proteomes" id="UP001208567"/>
    </source>
</evidence>
<dbReference type="Pfam" id="PF01551">
    <property type="entry name" value="Peptidase_M23"/>
    <property type="match status" value="1"/>
</dbReference>